<organism evidence="6 7">
    <name type="scientific">Paracidovorax wautersii</name>
    <dbReference type="NCBI Taxonomy" id="1177982"/>
    <lineage>
        <taxon>Bacteria</taxon>
        <taxon>Pseudomonadati</taxon>
        <taxon>Pseudomonadota</taxon>
        <taxon>Betaproteobacteria</taxon>
        <taxon>Burkholderiales</taxon>
        <taxon>Comamonadaceae</taxon>
        <taxon>Paracidovorax</taxon>
    </lineage>
</organism>
<evidence type="ECO:0000259" key="4">
    <source>
        <dbReference type="Pfam" id="PF03446"/>
    </source>
</evidence>
<dbReference type="InterPro" id="IPR029154">
    <property type="entry name" value="HIBADH-like_NADP-bd"/>
</dbReference>
<gene>
    <name evidence="6" type="primary">garR</name>
    <name evidence="6" type="ORF">GAK30_00515</name>
</gene>
<reference evidence="7" key="1">
    <citation type="journal article" date="2020" name="MBio">
        <title>Horizontal gene transfer to a defensive symbiont with a reduced genome amongst a multipartite beetle microbiome.</title>
        <authorList>
            <person name="Waterworth S.C."/>
            <person name="Florez L.V."/>
            <person name="Rees E.R."/>
            <person name="Hertweck C."/>
            <person name="Kaltenpoth M."/>
            <person name="Kwan J.C."/>
        </authorList>
    </citation>
    <scope>NUCLEOTIDE SEQUENCE [LARGE SCALE GENOMIC DNA]</scope>
</reference>
<dbReference type="InterPro" id="IPR015815">
    <property type="entry name" value="HIBADH-related"/>
</dbReference>
<keyword evidence="1" id="KW-0560">Oxidoreductase</keyword>
<feature type="domain" description="3-hydroxyisobutyrate dehydrogenase-like NAD-binding" evidence="5">
    <location>
        <begin position="170"/>
        <end position="278"/>
    </location>
</feature>
<dbReference type="Pfam" id="PF14833">
    <property type="entry name" value="NAD_binding_11"/>
    <property type="match status" value="1"/>
</dbReference>
<dbReference type="InterPro" id="IPR008927">
    <property type="entry name" value="6-PGluconate_DH-like_C_sf"/>
</dbReference>
<dbReference type="Proteomes" id="UP000461670">
    <property type="component" value="Unassembled WGS sequence"/>
</dbReference>
<dbReference type="GO" id="GO:0051287">
    <property type="term" value="F:NAD binding"/>
    <property type="evidence" value="ECO:0007669"/>
    <property type="project" value="InterPro"/>
</dbReference>
<dbReference type="GO" id="GO:0050661">
    <property type="term" value="F:NADP binding"/>
    <property type="evidence" value="ECO:0007669"/>
    <property type="project" value="InterPro"/>
</dbReference>
<dbReference type="PIRSF" id="PIRSF000103">
    <property type="entry name" value="HIBADH"/>
    <property type="match status" value="1"/>
</dbReference>
<dbReference type="EMBL" id="WNDQ01000005">
    <property type="protein sequence ID" value="KAF1023312.1"/>
    <property type="molecule type" value="Genomic_DNA"/>
</dbReference>
<evidence type="ECO:0000256" key="2">
    <source>
        <dbReference type="ARBA" id="ARBA00023027"/>
    </source>
</evidence>
<evidence type="ECO:0000256" key="3">
    <source>
        <dbReference type="PIRSR" id="PIRSR000103-1"/>
    </source>
</evidence>
<name>A0A7V8FRH8_9BURK</name>
<dbReference type="Gene3D" id="1.10.1040.10">
    <property type="entry name" value="N-(1-d-carboxylethyl)-l-norvaline Dehydrogenase, domain 2"/>
    <property type="match status" value="1"/>
</dbReference>
<dbReference type="GO" id="GO:0016491">
    <property type="term" value="F:oxidoreductase activity"/>
    <property type="evidence" value="ECO:0007669"/>
    <property type="project" value="UniProtKB-KW"/>
</dbReference>
<sequence>MNDLSQRIGLIGVGLMGQGIALSLQRHGRALTLLEHAGNQPLDELVAAGAQTAAQPREVAAACGVVILCVTGSPQVRSVMQGPQGLLAGLRPGTVVIDCSTSIPADTRVIAAEVHAAGGRFIDAPMTRTVQHAREGRLNLLVGGDAAVLAEVEPVLRCFAENIAHAGSVGAGHEMKLLHNFVSLGSAVLLAEAAACAARSGVDARVLVDVLGKGGGAGVALERMKPFLLDGDASSLPFYLANAAKDLGYYVQMASDAGAVSAMAQAALDDVARGVARAGGQVFMPELAALLRE</sequence>
<proteinExistence type="predicted"/>
<dbReference type="PANTHER" id="PTHR43060:SF15">
    <property type="entry name" value="3-HYDROXYISOBUTYRATE DEHYDROGENASE-LIKE 1, MITOCHONDRIAL-RELATED"/>
    <property type="match status" value="1"/>
</dbReference>
<evidence type="ECO:0000313" key="7">
    <source>
        <dbReference type="Proteomes" id="UP000461670"/>
    </source>
</evidence>
<dbReference type="PANTHER" id="PTHR43060">
    <property type="entry name" value="3-HYDROXYISOBUTYRATE DEHYDROGENASE-LIKE 1, MITOCHONDRIAL-RELATED"/>
    <property type="match status" value="1"/>
</dbReference>
<evidence type="ECO:0000259" key="5">
    <source>
        <dbReference type="Pfam" id="PF14833"/>
    </source>
</evidence>
<feature type="domain" description="6-phosphogluconate dehydrogenase NADP-binding" evidence="4">
    <location>
        <begin position="7"/>
        <end position="167"/>
    </location>
</feature>
<dbReference type="SUPFAM" id="SSF48179">
    <property type="entry name" value="6-phosphogluconate dehydrogenase C-terminal domain-like"/>
    <property type="match status" value="1"/>
</dbReference>
<dbReference type="InterPro" id="IPR036291">
    <property type="entry name" value="NAD(P)-bd_dom_sf"/>
</dbReference>
<accession>A0A7V8FRH8</accession>
<dbReference type="InterPro" id="IPR006115">
    <property type="entry name" value="6PGDH_NADP-bd"/>
</dbReference>
<keyword evidence="2" id="KW-0520">NAD</keyword>
<dbReference type="AlphaFoldDB" id="A0A7V8FRH8"/>
<protein>
    <submittedName>
        <fullName evidence="6">2-hydroxy-3-oxopropionate reductase</fullName>
    </submittedName>
</protein>
<evidence type="ECO:0000313" key="6">
    <source>
        <dbReference type="EMBL" id="KAF1023312.1"/>
    </source>
</evidence>
<feature type="active site" evidence="3">
    <location>
        <position position="176"/>
    </location>
</feature>
<dbReference type="Pfam" id="PF03446">
    <property type="entry name" value="NAD_binding_2"/>
    <property type="match status" value="1"/>
</dbReference>
<evidence type="ECO:0000256" key="1">
    <source>
        <dbReference type="ARBA" id="ARBA00023002"/>
    </source>
</evidence>
<dbReference type="InterPro" id="IPR013328">
    <property type="entry name" value="6PGD_dom2"/>
</dbReference>
<dbReference type="Gene3D" id="3.40.50.720">
    <property type="entry name" value="NAD(P)-binding Rossmann-like Domain"/>
    <property type="match status" value="1"/>
</dbReference>
<dbReference type="SUPFAM" id="SSF51735">
    <property type="entry name" value="NAD(P)-binding Rossmann-fold domains"/>
    <property type="match status" value="1"/>
</dbReference>
<comment type="caution">
    <text evidence="6">The sequence shown here is derived from an EMBL/GenBank/DDBJ whole genome shotgun (WGS) entry which is preliminary data.</text>
</comment>